<reference evidence="2" key="1">
    <citation type="journal article" date="2019" name="Int. J. Syst. Evol. Microbiol.">
        <title>The Global Catalogue of Microorganisms (GCM) 10K type strain sequencing project: providing services to taxonomists for standard genome sequencing and annotation.</title>
        <authorList>
            <consortium name="The Broad Institute Genomics Platform"/>
            <consortium name="The Broad Institute Genome Sequencing Center for Infectious Disease"/>
            <person name="Wu L."/>
            <person name="Ma J."/>
        </authorList>
    </citation>
    <scope>NUCLEOTIDE SEQUENCE [LARGE SCALE GENOMIC DNA]</scope>
    <source>
        <strain evidence="2">KCTC 52274</strain>
    </source>
</reference>
<name>A0ABW5LDU6_9FLAO</name>
<sequence length="334" mass="39100">MKRFFVLLICLICTSCSGQQPKINGVSFVGSPKEINETHIDPVVKVNANWAAVMPFGFVKNLKEPSVVFNIERQWWGERADGAKRTIELLNQKGIKVMMKPQIWVWRGEFTGNINMDSEQNWQTFEKSYEDFILLYAQLAQEMKVPILCIGTELHTFVQKRSDYWSRLIKKIRSVYKGKLTYAENWDQFGKAPFWDQLDYIGIDAYFPVSDSKTPTLEELREGWQIHKTKIVALQRIIGKPILFTEYGYRSVHYTGKEPWDSNRINGNVDLKAQTNALTALYQEFWDEPWFAGGFLWKWYHNHDKVGGEENNRFTIQNKPSEKLIQSLYKDDEN</sequence>
<dbReference type="RefSeq" id="WP_378292207.1">
    <property type="nucleotide sequence ID" value="NZ_JBHULE010000019.1"/>
</dbReference>
<evidence type="ECO:0000313" key="2">
    <source>
        <dbReference type="Proteomes" id="UP001597319"/>
    </source>
</evidence>
<dbReference type="EMBL" id="JBHULE010000019">
    <property type="protein sequence ID" value="MFD2563082.1"/>
    <property type="molecule type" value="Genomic_DNA"/>
</dbReference>
<dbReference type="InterPro" id="IPR017853">
    <property type="entry name" value="GH"/>
</dbReference>
<keyword evidence="1" id="KW-0378">Hydrolase</keyword>
<accession>A0ABW5LDU6</accession>
<dbReference type="InterPro" id="IPR055151">
    <property type="entry name" value="GH113"/>
</dbReference>
<dbReference type="Pfam" id="PF22612">
    <property type="entry name" value="GH113"/>
    <property type="match status" value="1"/>
</dbReference>
<dbReference type="Gene3D" id="3.20.20.80">
    <property type="entry name" value="Glycosidases"/>
    <property type="match status" value="1"/>
</dbReference>
<proteinExistence type="predicted"/>
<organism evidence="1 2">
    <name type="scientific">Aquimarina rubra</name>
    <dbReference type="NCBI Taxonomy" id="1920033"/>
    <lineage>
        <taxon>Bacteria</taxon>
        <taxon>Pseudomonadati</taxon>
        <taxon>Bacteroidota</taxon>
        <taxon>Flavobacteriia</taxon>
        <taxon>Flavobacteriales</taxon>
        <taxon>Flavobacteriaceae</taxon>
        <taxon>Aquimarina</taxon>
    </lineage>
</organism>
<evidence type="ECO:0000313" key="1">
    <source>
        <dbReference type="EMBL" id="MFD2563082.1"/>
    </source>
</evidence>
<dbReference type="Proteomes" id="UP001597319">
    <property type="component" value="Unassembled WGS sequence"/>
</dbReference>
<dbReference type="GO" id="GO:0016787">
    <property type="term" value="F:hydrolase activity"/>
    <property type="evidence" value="ECO:0007669"/>
    <property type="project" value="UniProtKB-KW"/>
</dbReference>
<keyword evidence="2" id="KW-1185">Reference proteome</keyword>
<dbReference type="CDD" id="cd19608">
    <property type="entry name" value="GH113_mannanase-like"/>
    <property type="match status" value="1"/>
</dbReference>
<comment type="caution">
    <text evidence="1">The sequence shown here is derived from an EMBL/GenBank/DDBJ whole genome shotgun (WGS) entry which is preliminary data.</text>
</comment>
<protein>
    <submittedName>
        <fullName evidence="1">Glycoside hydrolase</fullName>
    </submittedName>
</protein>
<dbReference type="SUPFAM" id="SSF51445">
    <property type="entry name" value="(Trans)glycosidases"/>
    <property type="match status" value="1"/>
</dbReference>
<gene>
    <name evidence="1" type="ORF">ACFSR1_10430</name>
</gene>